<organism evidence="3 4">
    <name type="scientific">Microbacterium sufflavum</name>
    <dbReference type="NCBI Taxonomy" id="2851649"/>
    <lineage>
        <taxon>Bacteria</taxon>
        <taxon>Bacillati</taxon>
        <taxon>Actinomycetota</taxon>
        <taxon>Actinomycetes</taxon>
        <taxon>Micrococcales</taxon>
        <taxon>Microbacteriaceae</taxon>
        <taxon>Microbacterium</taxon>
    </lineage>
</organism>
<keyword evidence="2" id="KW-0472">Membrane</keyword>
<feature type="compositionally biased region" description="Polar residues" evidence="1">
    <location>
        <begin position="367"/>
        <end position="378"/>
    </location>
</feature>
<evidence type="ECO:0000313" key="4">
    <source>
        <dbReference type="Proteomes" id="UP000831467"/>
    </source>
</evidence>
<keyword evidence="2" id="KW-0812">Transmembrane</keyword>
<evidence type="ECO:0008006" key="5">
    <source>
        <dbReference type="Google" id="ProtNLM"/>
    </source>
</evidence>
<keyword evidence="2" id="KW-1133">Transmembrane helix</keyword>
<dbReference type="RefSeq" id="WP_247982154.1">
    <property type="nucleotide sequence ID" value="NZ_CP078076.1"/>
</dbReference>
<reference evidence="3 4" key="1">
    <citation type="submission" date="2021-06" db="EMBL/GenBank/DDBJ databases">
        <title>Genome-based taxonomic framework of Microbacterium strains isolated from marine environment, the description of four new species and reclassification of four preexisting species.</title>
        <authorList>
            <person name="Lee S.D."/>
            <person name="Kim S.-M."/>
            <person name="Byeon Y.-S."/>
            <person name="Yang H.L."/>
            <person name="Kim I.S."/>
        </authorList>
    </citation>
    <scope>NUCLEOTIDE SEQUENCE [LARGE SCALE GENOMIC DNA]</scope>
    <source>
        <strain evidence="3 4">SSW1-51</strain>
    </source>
</reference>
<name>A0ABY4IBL6_9MICO</name>
<evidence type="ECO:0000313" key="3">
    <source>
        <dbReference type="EMBL" id="UPL09937.1"/>
    </source>
</evidence>
<feature type="compositionally biased region" description="Basic and acidic residues" evidence="1">
    <location>
        <begin position="1"/>
        <end position="11"/>
    </location>
</feature>
<evidence type="ECO:0000256" key="2">
    <source>
        <dbReference type="SAM" id="Phobius"/>
    </source>
</evidence>
<proteinExistence type="predicted"/>
<dbReference type="EMBL" id="CP078076">
    <property type="protein sequence ID" value="UPL09937.1"/>
    <property type="molecule type" value="Genomic_DNA"/>
</dbReference>
<sequence length="378" mass="39980">MDIFDQVREIRPTYPTSPQAPRRALHQEIARSRRSRPLRRIAVVSLGGAAVAAAVVTAIAVAPPGVVSQPQAASAAEYLTETAASIRAAAAAAPASETTAVTITTRHLGMVGGPNTVFAPFGDIRAGATGAVVSQWSGTYRLDADGTLHVTDQIRFHSTDVYGDEAAVATAWNDYYGSTEIGPLGTPPVAEDPHSADSPPETLPVSPADFPHDPAAFLEAWTQGMRDLMDAEIAESAELVDGDLEESGILDRTYERYDVPAAEHMLSTLATSTLLHTGSPEYRATFLEALALAPGITVEEDSTAVKVLAYASDEQRYRLSIDPAAGAVVQIDEFLLAVPGQLWNRHTKDDPPVEVGSAPFLPDGIPSRSSTFRSAPAS</sequence>
<protein>
    <recommendedName>
        <fullName evidence="5">CU044_5270 family protein</fullName>
    </recommendedName>
</protein>
<feature type="region of interest" description="Disordered" evidence="1">
    <location>
        <begin position="346"/>
        <end position="378"/>
    </location>
</feature>
<gene>
    <name evidence="3" type="ORF">KV394_01920</name>
</gene>
<feature type="region of interest" description="Disordered" evidence="1">
    <location>
        <begin position="183"/>
        <end position="203"/>
    </location>
</feature>
<evidence type="ECO:0000256" key="1">
    <source>
        <dbReference type="SAM" id="MobiDB-lite"/>
    </source>
</evidence>
<keyword evidence="4" id="KW-1185">Reference proteome</keyword>
<feature type="region of interest" description="Disordered" evidence="1">
    <location>
        <begin position="1"/>
        <end position="22"/>
    </location>
</feature>
<feature type="transmembrane region" description="Helical" evidence="2">
    <location>
        <begin position="41"/>
        <end position="62"/>
    </location>
</feature>
<accession>A0ABY4IBL6</accession>
<dbReference type="Proteomes" id="UP000831467">
    <property type="component" value="Chromosome"/>
</dbReference>